<dbReference type="InterPro" id="IPR026828">
    <property type="entry name" value="SAPC2_1/2"/>
</dbReference>
<proteinExistence type="predicted"/>
<reference evidence="3" key="2">
    <citation type="submission" date="2015-08" db="UniProtKB">
        <authorList>
            <consortium name="WormBaseParasite"/>
        </authorList>
    </citation>
    <scope>IDENTIFICATION</scope>
</reference>
<evidence type="ECO:0000313" key="3">
    <source>
        <dbReference type="WBParaSite" id="SVE_1061200.2"/>
    </source>
</evidence>
<dbReference type="AlphaFoldDB" id="A0A0K0FNN2"/>
<evidence type="ECO:0000313" key="2">
    <source>
        <dbReference type="Proteomes" id="UP000035680"/>
    </source>
</evidence>
<keyword evidence="2" id="KW-1185">Reference proteome</keyword>
<protein>
    <submittedName>
        <fullName evidence="3">Uncharacterized protein</fullName>
    </submittedName>
</protein>
<reference evidence="2" key="1">
    <citation type="submission" date="2014-07" db="EMBL/GenBank/DDBJ databases">
        <authorList>
            <person name="Martin A.A"/>
            <person name="De Silva N."/>
        </authorList>
    </citation>
    <scope>NUCLEOTIDE SEQUENCE</scope>
</reference>
<dbReference type="PANTHER" id="PTHR14907:SF2">
    <property type="entry name" value="SUPPRESSOR APC DOMAIN-CONTAINING PROTEIN 2"/>
    <property type="match status" value="1"/>
</dbReference>
<evidence type="ECO:0000256" key="1">
    <source>
        <dbReference type="SAM" id="MobiDB-lite"/>
    </source>
</evidence>
<name>A0A0K0FNN2_STRVS</name>
<dbReference type="WBParaSite" id="SVE_1061200.2">
    <property type="protein sequence ID" value="SVE_1061200.2"/>
    <property type="gene ID" value="SVE_1061200"/>
</dbReference>
<feature type="region of interest" description="Disordered" evidence="1">
    <location>
        <begin position="70"/>
        <end position="93"/>
    </location>
</feature>
<dbReference type="PANTHER" id="PTHR14907">
    <property type="entry name" value="FI14130P"/>
    <property type="match status" value="1"/>
</dbReference>
<dbReference type="Proteomes" id="UP000035680">
    <property type="component" value="Unassembled WGS sequence"/>
</dbReference>
<accession>A0A0K0FNN2</accession>
<sequence>MPPRQIRYRPKSQPPLHYVDKMTTNPRKQNYIHRPQSTFLNQKIPRTTSNSDYLFNNNSHFQANHQHLNSTYTNSTTNSISPSSLSPSDRSFSESQNIMEKNYYQENHEKYGINNNQMRINNNYSPELIPFVEKHHNFLEEESKILNQGLENTKALLEWYQNRWNALKKRKSMLDRGLVALDTTVHEQKLNYLRAQITILNNRIKDLLLSSEFGMPDNAVIRSGNVKIGYDKDNIPQIKLPKREVKLCDFKNDNFKNFTQNDGNEHLKIRHRVPINDYPSTISGSSTPSSFITRYTNKIPDTLC</sequence>
<organism evidence="2 3">
    <name type="scientific">Strongyloides venezuelensis</name>
    <name type="common">Threadworm</name>
    <dbReference type="NCBI Taxonomy" id="75913"/>
    <lineage>
        <taxon>Eukaryota</taxon>
        <taxon>Metazoa</taxon>
        <taxon>Ecdysozoa</taxon>
        <taxon>Nematoda</taxon>
        <taxon>Chromadorea</taxon>
        <taxon>Rhabditida</taxon>
        <taxon>Tylenchina</taxon>
        <taxon>Panagrolaimomorpha</taxon>
        <taxon>Strongyloidoidea</taxon>
        <taxon>Strongyloididae</taxon>
        <taxon>Strongyloides</taxon>
    </lineage>
</organism>